<evidence type="ECO:0000256" key="1">
    <source>
        <dbReference type="ARBA" id="ARBA00004245"/>
    </source>
</evidence>
<dbReference type="AlphaFoldDB" id="A0A7M4EUK6"/>
<keyword evidence="6" id="KW-0206">Cytoskeleton</keyword>
<dbReference type="FunFam" id="3.30.710.10:FF:000027">
    <property type="entry name" value="Kelch-like protein 4 isoform 1"/>
    <property type="match status" value="1"/>
</dbReference>
<evidence type="ECO:0000256" key="6">
    <source>
        <dbReference type="ARBA" id="ARBA00023212"/>
    </source>
</evidence>
<dbReference type="InterPro" id="IPR011333">
    <property type="entry name" value="SKP1/BTB/POZ_sf"/>
</dbReference>
<reference evidence="8" key="1">
    <citation type="submission" date="2025-08" db="UniProtKB">
        <authorList>
            <consortium name="Ensembl"/>
        </authorList>
    </citation>
    <scope>IDENTIFICATION</scope>
</reference>
<comment type="subcellular location">
    <subcellularLocation>
        <location evidence="1">Cytoplasm</location>
        <location evidence="1">Cytoskeleton</location>
    </subcellularLocation>
</comment>
<dbReference type="GO" id="GO:0005856">
    <property type="term" value="C:cytoskeleton"/>
    <property type="evidence" value="ECO:0007669"/>
    <property type="project" value="UniProtKB-SubCell"/>
</dbReference>
<dbReference type="GeneTree" id="ENSGT00940000159818"/>
<keyword evidence="4" id="KW-0677">Repeat</keyword>
<dbReference type="Proteomes" id="UP000594220">
    <property type="component" value="Unplaced"/>
</dbReference>
<accession>A0A7M4EUK6</accession>
<evidence type="ECO:0000256" key="3">
    <source>
        <dbReference type="ARBA" id="ARBA00022490"/>
    </source>
</evidence>
<evidence type="ECO:0000256" key="4">
    <source>
        <dbReference type="ARBA" id="ARBA00022737"/>
    </source>
</evidence>
<sequence length="305" mass="34720">MNTGGSDEYFQSANHAEQTFRKMENYLQQKQLCDVLLIVGEHKIPAHRLVLSAVSDYFAAMFTNDVREAKQEEIKMEGVDPDALKALVHYAYTGILELKEDTIESLLAAACLLQLSQVIEVCCNFLMKQLHPSNCLGIRSFGDAQGLELKDWGDHFINLLHQLHFISFLDTTNHGLIDIGFMTHYNLPDIGLLRYLSTVHPPSLSPPHPCIDSSIYIFIPLLSPPDLENSPMFVDDLECQKLLMEAMKYHLLPERRSMMQSPRTKPRKSTVGSLYAVGGMDATKDLFYFFLILQQNFTVFKTERK</sequence>
<dbReference type="GO" id="GO:0003779">
    <property type="term" value="F:actin binding"/>
    <property type="evidence" value="ECO:0007669"/>
    <property type="project" value="UniProtKB-KW"/>
</dbReference>
<dbReference type="PANTHER" id="PTHR45632:SF3">
    <property type="entry name" value="KELCH-LIKE PROTEIN 32"/>
    <property type="match status" value="1"/>
</dbReference>
<evidence type="ECO:0000256" key="5">
    <source>
        <dbReference type="ARBA" id="ARBA00023203"/>
    </source>
</evidence>
<evidence type="ECO:0000259" key="7">
    <source>
        <dbReference type="PROSITE" id="PS50097"/>
    </source>
</evidence>
<protein>
    <recommendedName>
        <fullName evidence="7">BTB domain-containing protein</fullName>
    </recommendedName>
</protein>
<dbReference type="SMART" id="SM00225">
    <property type="entry name" value="BTB"/>
    <property type="match status" value="1"/>
</dbReference>
<feature type="domain" description="BTB" evidence="7">
    <location>
        <begin position="33"/>
        <end position="100"/>
    </location>
</feature>
<keyword evidence="2" id="KW-0880">Kelch repeat</keyword>
<reference evidence="8" key="2">
    <citation type="submission" date="2025-09" db="UniProtKB">
        <authorList>
            <consortium name="Ensembl"/>
        </authorList>
    </citation>
    <scope>IDENTIFICATION</scope>
</reference>
<organism evidence="8 9">
    <name type="scientific">Crocodylus porosus</name>
    <name type="common">Saltwater crocodile</name>
    <name type="synonym">Estuarine crocodile</name>
    <dbReference type="NCBI Taxonomy" id="8502"/>
    <lineage>
        <taxon>Eukaryota</taxon>
        <taxon>Metazoa</taxon>
        <taxon>Chordata</taxon>
        <taxon>Craniata</taxon>
        <taxon>Vertebrata</taxon>
        <taxon>Euteleostomi</taxon>
        <taxon>Archelosauria</taxon>
        <taxon>Archosauria</taxon>
        <taxon>Crocodylia</taxon>
        <taxon>Longirostres</taxon>
        <taxon>Crocodylidae</taxon>
        <taxon>Crocodylus</taxon>
    </lineage>
</organism>
<dbReference type="SUPFAM" id="SSF54695">
    <property type="entry name" value="POZ domain"/>
    <property type="match status" value="1"/>
</dbReference>
<dbReference type="OMA" id="AYHFRET"/>
<dbReference type="Pfam" id="PF00651">
    <property type="entry name" value="BTB"/>
    <property type="match status" value="1"/>
</dbReference>
<evidence type="ECO:0000256" key="2">
    <source>
        <dbReference type="ARBA" id="ARBA00022441"/>
    </source>
</evidence>
<dbReference type="PANTHER" id="PTHR45632">
    <property type="entry name" value="LD33804P"/>
    <property type="match status" value="1"/>
</dbReference>
<keyword evidence="5" id="KW-0009">Actin-binding</keyword>
<keyword evidence="9" id="KW-1185">Reference proteome</keyword>
<dbReference type="Ensembl" id="ENSCPRT00005016532.1">
    <property type="protein sequence ID" value="ENSCPRP00005014071.1"/>
    <property type="gene ID" value="ENSCPRG00005009915.1"/>
</dbReference>
<keyword evidence="3" id="KW-0963">Cytoplasm</keyword>
<dbReference type="InterPro" id="IPR000210">
    <property type="entry name" value="BTB/POZ_dom"/>
</dbReference>
<name>A0A7M4EUK6_CROPO</name>
<evidence type="ECO:0000313" key="9">
    <source>
        <dbReference type="Proteomes" id="UP000594220"/>
    </source>
</evidence>
<evidence type="ECO:0000313" key="8">
    <source>
        <dbReference type="Ensembl" id="ENSCPRP00005014071.1"/>
    </source>
</evidence>
<proteinExistence type="predicted"/>
<dbReference type="Gene3D" id="3.30.710.10">
    <property type="entry name" value="Potassium Channel Kv1.1, Chain A"/>
    <property type="match status" value="1"/>
</dbReference>
<dbReference type="CDD" id="cd18336">
    <property type="entry name" value="BTB_POZ_KLHL4"/>
    <property type="match status" value="1"/>
</dbReference>
<dbReference type="PROSITE" id="PS50097">
    <property type="entry name" value="BTB"/>
    <property type="match status" value="1"/>
</dbReference>